<dbReference type="EMBL" id="NMVO01000012">
    <property type="protein sequence ID" value="OYO14373.1"/>
    <property type="molecule type" value="Genomic_DNA"/>
</dbReference>
<evidence type="ECO:0000313" key="2">
    <source>
        <dbReference type="EMBL" id="OYO14373.1"/>
    </source>
</evidence>
<comment type="caution">
    <text evidence="2">The sequence shown here is derived from an EMBL/GenBank/DDBJ whole genome shotgun (WGS) entry which is preliminary data.</text>
</comment>
<keyword evidence="1" id="KW-0812">Transmembrane</keyword>
<proteinExistence type="predicted"/>
<dbReference type="RefSeq" id="WP_094355377.1">
    <property type="nucleotide sequence ID" value="NZ_NMVK01000002.1"/>
</dbReference>
<dbReference type="Pfam" id="PF10739">
    <property type="entry name" value="DUF2550"/>
    <property type="match status" value="1"/>
</dbReference>
<gene>
    <name evidence="2" type="ORF">CGZ94_07095</name>
</gene>
<reference evidence="2 3" key="1">
    <citation type="submission" date="2017-07" db="EMBL/GenBank/DDBJ databases">
        <title>Draft whole genome sequences of clinical Proprionibacteriaceae strains.</title>
        <authorList>
            <person name="Bernier A.-M."/>
            <person name="Bernard K."/>
            <person name="Domingo M.-C."/>
        </authorList>
    </citation>
    <scope>NUCLEOTIDE SEQUENCE [LARGE SCALE GENOMIC DNA]</scope>
    <source>
        <strain evidence="2 3">NML 030167</strain>
    </source>
</reference>
<keyword evidence="1" id="KW-1133">Transmembrane helix</keyword>
<sequence length="150" mass="16803">MGWEIIAELVIGALLLACLIPLVWLFLRRRWLSRQGGIFDCALKSPQGGSRWALGVARYQGEDLEWFRALSLSLRPKVRFRRTSTTVDTQRDAQPGEIEVLYGTPRVVRLESTVLVGGQHSWELAMAPESTTGLLSWLEAAPPGIGRFQQ</sequence>
<name>A0A255GJ65_9ACTN</name>
<dbReference type="InterPro" id="IPR019675">
    <property type="entry name" value="DUF2550"/>
</dbReference>
<feature type="transmembrane region" description="Helical" evidence="1">
    <location>
        <begin position="6"/>
        <end position="27"/>
    </location>
</feature>
<keyword evidence="3" id="KW-1185">Reference proteome</keyword>
<dbReference type="Proteomes" id="UP000215896">
    <property type="component" value="Unassembled WGS sequence"/>
</dbReference>
<protein>
    <recommendedName>
        <fullName evidence="4">DUF2550 family protein</fullName>
    </recommendedName>
</protein>
<evidence type="ECO:0008006" key="4">
    <source>
        <dbReference type="Google" id="ProtNLM"/>
    </source>
</evidence>
<dbReference type="AlphaFoldDB" id="A0A255GJ65"/>
<dbReference type="OrthoDB" id="4793422at2"/>
<keyword evidence="1" id="KW-0472">Membrane</keyword>
<evidence type="ECO:0000313" key="3">
    <source>
        <dbReference type="Proteomes" id="UP000215896"/>
    </source>
</evidence>
<organism evidence="2 3">
    <name type="scientific">Enemella evansiae</name>
    <dbReference type="NCBI Taxonomy" id="2016499"/>
    <lineage>
        <taxon>Bacteria</taxon>
        <taxon>Bacillati</taxon>
        <taxon>Actinomycetota</taxon>
        <taxon>Actinomycetes</taxon>
        <taxon>Propionibacteriales</taxon>
        <taxon>Propionibacteriaceae</taxon>
        <taxon>Enemella</taxon>
    </lineage>
</organism>
<evidence type="ECO:0000256" key="1">
    <source>
        <dbReference type="SAM" id="Phobius"/>
    </source>
</evidence>
<accession>A0A255GJ65</accession>